<evidence type="ECO:0000313" key="4">
    <source>
        <dbReference type="Proteomes" id="UP000001968"/>
    </source>
</evidence>
<dbReference type="EMBL" id="CP000448">
    <property type="protein sequence ID" value="ABI68062.1"/>
    <property type="molecule type" value="Genomic_DNA"/>
</dbReference>
<dbReference type="PROSITE" id="PS51898">
    <property type="entry name" value="TYR_RECOMBINASE"/>
    <property type="match status" value="1"/>
</dbReference>
<dbReference type="InterPro" id="IPR011010">
    <property type="entry name" value="DNA_brk_join_enz"/>
</dbReference>
<dbReference type="GO" id="GO:0006310">
    <property type="term" value="P:DNA recombination"/>
    <property type="evidence" value="ECO:0007669"/>
    <property type="project" value="UniProtKB-KW"/>
</dbReference>
<dbReference type="KEGG" id="swo:Swol_0740"/>
<dbReference type="GO" id="GO:0003677">
    <property type="term" value="F:DNA binding"/>
    <property type="evidence" value="ECO:0007669"/>
    <property type="project" value="InterPro"/>
</dbReference>
<dbReference type="Gene3D" id="1.10.443.10">
    <property type="entry name" value="Intergrase catalytic core"/>
    <property type="match status" value="1"/>
</dbReference>
<evidence type="ECO:0000259" key="2">
    <source>
        <dbReference type="PROSITE" id="PS51898"/>
    </source>
</evidence>
<name>Q0AYZ2_SYNWW</name>
<gene>
    <name evidence="3" type="ordered locus">Swol_0740</name>
</gene>
<dbReference type="InterPro" id="IPR013762">
    <property type="entry name" value="Integrase-like_cat_sf"/>
</dbReference>
<proteinExistence type="predicted"/>
<keyword evidence="4" id="KW-1185">Reference proteome</keyword>
<dbReference type="STRING" id="335541.Swol_0740"/>
<dbReference type="GO" id="GO:0015074">
    <property type="term" value="P:DNA integration"/>
    <property type="evidence" value="ECO:0007669"/>
    <property type="project" value="InterPro"/>
</dbReference>
<evidence type="ECO:0000256" key="1">
    <source>
        <dbReference type="ARBA" id="ARBA00023172"/>
    </source>
</evidence>
<sequence length="171" mass="19447">MAAEYGWRTRDIVSFRFNQIDWDKNVIHFNQSKTDIPVEYPLLSSVGNAIVDYLKHGRPKTDAKEIIVAADTAKKGQPLSPPTVHSIVSKYMSKANIKNWKSKKHGAHSLRHSLATNMLKNNVSMPVISTVMGHQSTETTKIYLSVDIEKLRQCPLPMPELHSAHFRWEVQ</sequence>
<dbReference type="InterPro" id="IPR050090">
    <property type="entry name" value="Tyrosine_recombinase_XerCD"/>
</dbReference>
<evidence type="ECO:0000313" key="3">
    <source>
        <dbReference type="EMBL" id="ABI68062.1"/>
    </source>
</evidence>
<dbReference type="PANTHER" id="PTHR30349">
    <property type="entry name" value="PHAGE INTEGRASE-RELATED"/>
    <property type="match status" value="1"/>
</dbReference>
<organism evidence="3 4">
    <name type="scientific">Syntrophomonas wolfei subsp. wolfei (strain DSM 2245B / Goettingen)</name>
    <dbReference type="NCBI Taxonomy" id="335541"/>
    <lineage>
        <taxon>Bacteria</taxon>
        <taxon>Bacillati</taxon>
        <taxon>Bacillota</taxon>
        <taxon>Clostridia</taxon>
        <taxon>Eubacteriales</taxon>
        <taxon>Syntrophomonadaceae</taxon>
        <taxon>Syntrophomonas</taxon>
    </lineage>
</organism>
<dbReference type="InterPro" id="IPR002104">
    <property type="entry name" value="Integrase_catalytic"/>
</dbReference>
<dbReference type="Proteomes" id="UP000001968">
    <property type="component" value="Chromosome"/>
</dbReference>
<accession>Q0AYZ2</accession>
<dbReference type="PANTHER" id="PTHR30349:SF90">
    <property type="entry name" value="TYROSINE RECOMBINASE XERD"/>
    <property type="match status" value="1"/>
</dbReference>
<dbReference type="AlphaFoldDB" id="Q0AYZ2"/>
<dbReference type="eggNOG" id="COG4974">
    <property type="taxonomic scope" value="Bacteria"/>
</dbReference>
<keyword evidence="1" id="KW-0233">DNA recombination</keyword>
<protein>
    <submittedName>
        <fullName evidence="3">Putative integrase</fullName>
    </submittedName>
</protein>
<dbReference type="HOGENOM" id="CLU_027562_23_2_9"/>
<feature type="domain" description="Tyr recombinase" evidence="2">
    <location>
        <begin position="1"/>
        <end position="156"/>
    </location>
</feature>
<dbReference type="SUPFAM" id="SSF56349">
    <property type="entry name" value="DNA breaking-rejoining enzymes"/>
    <property type="match status" value="1"/>
</dbReference>
<dbReference type="Pfam" id="PF00589">
    <property type="entry name" value="Phage_integrase"/>
    <property type="match status" value="1"/>
</dbReference>
<reference evidence="4" key="1">
    <citation type="journal article" date="2010" name="Environ. Microbiol.">
        <title>The genome of Syntrophomonas wolfei: new insights into syntrophic metabolism and biohydrogen production.</title>
        <authorList>
            <person name="Sieber J.R."/>
            <person name="Sims D.R."/>
            <person name="Han C."/>
            <person name="Kim E."/>
            <person name="Lykidis A."/>
            <person name="Lapidus A.L."/>
            <person name="McDonnald E."/>
            <person name="Rohlin L."/>
            <person name="Culley D.E."/>
            <person name="Gunsalus R."/>
            <person name="McInerney M.J."/>
        </authorList>
    </citation>
    <scope>NUCLEOTIDE SEQUENCE [LARGE SCALE GENOMIC DNA]</scope>
    <source>
        <strain evidence="4">DSM 2245B / Goettingen</strain>
    </source>
</reference>